<evidence type="ECO:0000259" key="1">
    <source>
        <dbReference type="Pfam" id="PF09423"/>
    </source>
</evidence>
<sequence>MFMTKKSMMKRRAVVKGIAASSLLPLLGMNLMGCSDSSDSGGAQEFDDIDVEFLHGVASGDPLHDRVILWTRVTPQAEGRPRVTWEIANDAAFSEIVASGSGTTSADVDYTVKIDAADLQAGSHYYYRFTSGGVVSAVGQTRTLPAGSVETANFAVVSCSNYPAGFFHVYREVANSDVDAVLHLGDYIYEYGVSGYASDRAEELGRTVQPENEIISLSDYRTRYAIYRTDVDLQAAHAAHPFFITWDDHEIANDAWREGAENHDPASEGEYQARKLAAIQAWYEWQPVRPPRDEREIIYRQFRFGDLLDLIMLDTRVIGRDQQFTYTEFANGGKIDVERARAAFGAADRTLLGGSQLDWLRDQLAASNTRWQVLGQQVLMGRYQLPASILEALDPGLAGPDAIAEGTAAVFAALEAKNKSSEDRTLEEQALLDSAVPYNLDAWDGYAAERDDLLRFARDVDSKLIALAGDTHNAWSSQLTTPEGSIAGVEFGCASVSSPGLEGVLGAENAALFAPIVATLVDDLKSANLANRGYLYVALTQDTVEAEQRFISGIDSRNYVVEAEKTVSIRVNRGDMVLR</sequence>
<dbReference type="Proteomes" id="UP001143304">
    <property type="component" value="Unassembled WGS sequence"/>
</dbReference>
<protein>
    <submittedName>
        <fullName evidence="3">Alkaline phosphatase</fullName>
    </submittedName>
</protein>
<evidence type="ECO:0000259" key="2">
    <source>
        <dbReference type="Pfam" id="PF16655"/>
    </source>
</evidence>
<evidence type="ECO:0000313" key="3">
    <source>
        <dbReference type="EMBL" id="MCX2978619.1"/>
    </source>
</evidence>
<dbReference type="Pfam" id="PF09423">
    <property type="entry name" value="PhoD"/>
    <property type="match status" value="1"/>
</dbReference>
<dbReference type="Gene3D" id="2.60.40.380">
    <property type="entry name" value="Purple acid phosphatase-like, N-terminal"/>
    <property type="match status" value="1"/>
</dbReference>
<dbReference type="CDD" id="cd07389">
    <property type="entry name" value="MPP_PhoD"/>
    <property type="match status" value="1"/>
</dbReference>
<dbReference type="PANTHER" id="PTHR43606">
    <property type="entry name" value="PHOSPHATASE, PUTATIVE (AFU_ORTHOLOGUE AFUA_6G08710)-RELATED"/>
    <property type="match status" value="1"/>
</dbReference>
<dbReference type="Gene3D" id="3.60.21.70">
    <property type="entry name" value="PhoD-like phosphatase"/>
    <property type="match status" value="1"/>
</dbReference>
<feature type="domain" description="Phospholipase D N-terminal" evidence="2">
    <location>
        <begin position="55"/>
        <end position="143"/>
    </location>
</feature>
<dbReference type="SUPFAM" id="SSF56300">
    <property type="entry name" value="Metallo-dependent phosphatases"/>
    <property type="match status" value="1"/>
</dbReference>
<evidence type="ECO:0000313" key="4">
    <source>
        <dbReference type="Proteomes" id="UP001143304"/>
    </source>
</evidence>
<dbReference type="InterPro" id="IPR038607">
    <property type="entry name" value="PhoD-like_sf"/>
</dbReference>
<reference evidence="3" key="1">
    <citation type="submission" date="2019-02" db="EMBL/GenBank/DDBJ databases">
        <authorList>
            <person name="Li S.-H."/>
        </authorList>
    </citation>
    <scope>NUCLEOTIDE SEQUENCE</scope>
    <source>
        <strain evidence="3">IMCC11814</strain>
    </source>
</reference>
<accession>A0ABT3T997</accession>
<name>A0ABT3T997_9GAMM</name>
<keyword evidence="4" id="KW-1185">Reference proteome</keyword>
<organism evidence="3 4">
    <name type="scientific">Candidatus Marimicrobium litorale</name>
    <dbReference type="NCBI Taxonomy" id="2518991"/>
    <lineage>
        <taxon>Bacteria</taxon>
        <taxon>Pseudomonadati</taxon>
        <taxon>Pseudomonadota</taxon>
        <taxon>Gammaproteobacteria</taxon>
        <taxon>Cellvibrionales</taxon>
        <taxon>Halieaceae</taxon>
        <taxon>Marimicrobium</taxon>
    </lineage>
</organism>
<proteinExistence type="predicted"/>
<dbReference type="EMBL" id="SHNO01000001">
    <property type="protein sequence ID" value="MCX2978619.1"/>
    <property type="molecule type" value="Genomic_DNA"/>
</dbReference>
<dbReference type="InterPro" id="IPR029052">
    <property type="entry name" value="Metallo-depent_PP-like"/>
</dbReference>
<dbReference type="InterPro" id="IPR052900">
    <property type="entry name" value="Phospholipid_Metab_Enz"/>
</dbReference>
<feature type="domain" description="PhoD-like phosphatase metallophosphatase" evidence="1">
    <location>
        <begin position="154"/>
        <end position="547"/>
    </location>
</feature>
<dbReference type="Pfam" id="PF16655">
    <property type="entry name" value="PhoD_N"/>
    <property type="match status" value="1"/>
</dbReference>
<gene>
    <name evidence="3" type="ORF">EYC82_14725</name>
</gene>
<dbReference type="PANTHER" id="PTHR43606:SF2">
    <property type="entry name" value="ALKALINE PHOSPHATASE FAMILY PROTEIN (AFU_ORTHOLOGUE AFUA_5G03860)"/>
    <property type="match status" value="1"/>
</dbReference>
<comment type="caution">
    <text evidence="3">The sequence shown here is derived from an EMBL/GenBank/DDBJ whole genome shotgun (WGS) entry which is preliminary data.</text>
</comment>
<dbReference type="InterPro" id="IPR032093">
    <property type="entry name" value="PhoD_N"/>
</dbReference>
<dbReference type="InterPro" id="IPR018946">
    <property type="entry name" value="PhoD-like_MPP"/>
</dbReference>